<feature type="transmembrane region" description="Helical" evidence="1">
    <location>
        <begin position="56"/>
        <end position="77"/>
    </location>
</feature>
<dbReference type="EMBL" id="KN833688">
    <property type="protein sequence ID" value="KIK29864.1"/>
    <property type="molecule type" value="Genomic_DNA"/>
</dbReference>
<name>A0A0C9ZV11_9AGAM</name>
<evidence type="ECO:0000313" key="3">
    <source>
        <dbReference type="Proteomes" id="UP000054018"/>
    </source>
</evidence>
<dbReference type="HOGENOM" id="CLU_136926_0_0_1"/>
<proteinExistence type="predicted"/>
<sequence length="149" mass="15936">MCESQNSSISRRSAGGVAARIRQIFYISLANFVFPLIFNIAQIICITTDRAPTTGTTLLMVNNYVTVIGVLFATLWFSGSEWVRTRNELLPDHIVFSPKPNLGIDPDTRGKSGSGVVVIGKGPIATCTTGLGTGADSTALVAENKYILV</sequence>
<dbReference type="AlphaFoldDB" id="A0A0C9ZV11"/>
<keyword evidence="1" id="KW-1133">Transmembrane helix</keyword>
<protein>
    <submittedName>
        <fullName evidence="2">Uncharacterized protein</fullName>
    </submittedName>
</protein>
<evidence type="ECO:0000256" key="1">
    <source>
        <dbReference type="SAM" id="Phobius"/>
    </source>
</evidence>
<feature type="transmembrane region" description="Helical" evidence="1">
    <location>
        <begin position="21"/>
        <end position="44"/>
    </location>
</feature>
<keyword evidence="1" id="KW-0812">Transmembrane</keyword>
<organism evidence="2 3">
    <name type="scientific">Pisolithus microcarpus 441</name>
    <dbReference type="NCBI Taxonomy" id="765257"/>
    <lineage>
        <taxon>Eukaryota</taxon>
        <taxon>Fungi</taxon>
        <taxon>Dikarya</taxon>
        <taxon>Basidiomycota</taxon>
        <taxon>Agaricomycotina</taxon>
        <taxon>Agaricomycetes</taxon>
        <taxon>Agaricomycetidae</taxon>
        <taxon>Boletales</taxon>
        <taxon>Sclerodermatineae</taxon>
        <taxon>Pisolithaceae</taxon>
        <taxon>Pisolithus</taxon>
    </lineage>
</organism>
<keyword evidence="3" id="KW-1185">Reference proteome</keyword>
<reference evidence="3" key="2">
    <citation type="submission" date="2015-01" db="EMBL/GenBank/DDBJ databases">
        <title>Evolutionary Origins and Diversification of the Mycorrhizal Mutualists.</title>
        <authorList>
            <consortium name="DOE Joint Genome Institute"/>
            <consortium name="Mycorrhizal Genomics Consortium"/>
            <person name="Kohler A."/>
            <person name="Kuo A."/>
            <person name="Nagy L.G."/>
            <person name="Floudas D."/>
            <person name="Copeland A."/>
            <person name="Barry K.W."/>
            <person name="Cichocki N."/>
            <person name="Veneault-Fourrey C."/>
            <person name="LaButti K."/>
            <person name="Lindquist E.A."/>
            <person name="Lipzen A."/>
            <person name="Lundell T."/>
            <person name="Morin E."/>
            <person name="Murat C."/>
            <person name="Riley R."/>
            <person name="Ohm R."/>
            <person name="Sun H."/>
            <person name="Tunlid A."/>
            <person name="Henrissat B."/>
            <person name="Grigoriev I.V."/>
            <person name="Hibbett D.S."/>
            <person name="Martin F."/>
        </authorList>
    </citation>
    <scope>NUCLEOTIDE SEQUENCE [LARGE SCALE GENOMIC DNA]</scope>
    <source>
        <strain evidence="3">441</strain>
    </source>
</reference>
<gene>
    <name evidence="2" type="ORF">PISMIDRAFT_444767</name>
</gene>
<evidence type="ECO:0000313" key="2">
    <source>
        <dbReference type="EMBL" id="KIK29864.1"/>
    </source>
</evidence>
<dbReference type="OrthoDB" id="2684015at2759"/>
<reference evidence="2 3" key="1">
    <citation type="submission" date="2014-04" db="EMBL/GenBank/DDBJ databases">
        <authorList>
            <consortium name="DOE Joint Genome Institute"/>
            <person name="Kuo A."/>
            <person name="Kohler A."/>
            <person name="Costa M.D."/>
            <person name="Nagy L.G."/>
            <person name="Floudas D."/>
            <person name="Copeland A."/>
            <person name="Barry K.W."/>
            <person name="Cichocki N."/>
            <person name="Veneault-Fourrey C."/>
            <person name="LaButti K."/>
            <person name="Lindquist E.A."/>
            <person name="Lipzen A."/>
            <person name="Lundell T."/>
            <person name="Morin E."/>
            <person name="Murat C."/>
            <person name="Sun H."/>
            <person name="Tunlid A."/>
            <person name="Henrissat B."/>
            <person name="Grigoriev I.V."/>
            <person name="Hibbett D.S."/>
            <person name="Martin F."/>
            <person name="Nordberg H.P."/>
            <person name="Cantor M.N."/>
            <person name="Hua S.X."/>
        </authorList>
    </citation>
    <scope>NUCLEOTIDE SEQUENCE [LARGE SCALE GENOMIC DNA]</scope>
    <source>
        <strain evidence="2 3">441</strain>
    </source>
</reference>
<keyword evidence="1" id="KW-0472">Membrane</keyword>
<dbReference type="Proteomes" id="UP000054018">
    <property type="component" value="Unassembled WGS sequence"/>
</dbReference>
<accession>A0A0C9ZV11</accession>